<dbReference type="InterPro" id="IPR036390">
    <property type="entry name" value="WH_DNA-bd_sf"/>
</dbReference>
<dbReference type="CDD" id="cd07377">
    <property type="entry name" value="WHTH_GntR"/>
    <property type="match status" value="1"/>
</dbReference>
<dbReference type="InterPro" id="IPR008920">
    <property type="entry name" value="TF_FadR/GntR_C"/>
</dbReference>
<dbReference type="PRINTS" id="PR00035">
    <property type="entry name" value="HTHGNTR"/>
</dbReference>
<dbReference type="PROSITE" id="PS50949">
    <property type="entry name" value="HTH_GNTR"/>
    <property type="match status" value="1"/>
</dbReference>
<keyword evidence="2" id="KW-0238">DNA-binding</keyword>
<dbReference type="SUPFAM" id="SSF46785">
    <property type="entry name" value="Winged helix' DNA-binding domain"/>
    <property type="match status" value="1"/>
</dbReference>
<dbReference type="Proteomes" id="UP000648908">
    <property type="component" value="Unassembled WGS sequence"/>
</dbReference>
<dbReference type="InterPro" id="IPR011711">
    <property type="entry name" value="GntR_C"/>
</dbReference>
<dbReference type="Pfam" id="PF07729">
    <property type="entry name" value="FCD"/>
    <property type="match status" value="1"/>
</dbReference>
<dbReference type="GO" id="GO:0003677">
    <property type="term" value="F:DNA binding"/>
    <property type="evidence" value="ECO:0007669"/>
    <property type="project" value="UniProtKB-KW"/>
</dbReference>
<feature type="domain" description="HTH gntR-type" evidence="4">
    <location>
        <begin position="10"/>
        <end position="77"/>
    </location>
</feature>
<dbReference type="SMART" id="SM00895">
    <property type="entry name" value="FCD"/>
    <property type="match status" value="1"/>
</dbReference>
<dbReference type="SMART" id="SM00345">
    <property type="entry name" value="HTH_GNTR"/>
    <property type="match status" value="1"/>
</dbReference>
<accession>A0A8K0VCW2</accession>
<dbReference type="EMBL" id="JAESVN010000002">
    <property type="protein sequence ID" value="MBL4916977.1"/>
    <property type="molecule type" value="Genomic_DNA"/>
</dbReference>
<dbReference type="Pfam" id="PF00392">
    <property type="entry name" value="GntR"/>
    <property type="match status" value="1"/>
</dbReference>
<gene>
    <name evidence="5" type="ORF">JL811_07045</name>
</gene>
<evidence type="ECO:0000259" key="4">
    <source>
        <dbReference type="PROSITE" id="PS50949"/>
    </source>
</evidence>
<keyword evidence="6" id="KW-1185">Reference proteome</keyword>
<proteinExistence type="predicted"/>
<evidence type="ECO:0000256" key="3">
    <source>
        <dbReference type="ARBA" id="ARBA00023163"/>
    </source>
</evidence>
<dbReference type="SUPFAM" id="SSF48008">
    <property type="entry name" value="GntR ligand-binding domain-like"/>
    <property type="match status" value="1"/>
</dbReference>
<evidence type="ECO:0000256" key="1">
    <source>
        <dbReference type="ARBA" id="ARBA00023015"/>
    </source>
</evidence>
<dbReference type="PANTHER" id="PTHR43537:SF53">
    <property type="entry name" value="HTH-TYPE TRANSCRIPTIONAL REPRESSOR NANR"/>
    <property type="match status" value="1"/>
</dbReference>
<organism evidence="5 6">
    <name type="scientific">Szabonella alba</name>
    <dbReference type="NCBI Taxonomy" id="2804194"/>
    <lineage>
        <taxon>Bacteria</taxon>
        <taxon>Pseudomonadati</taxon>
        <taxon>Pseudomonadota</taxon>
        <taxon>Alphaproteobacteria</taxon>
        <taxon>Rhodobacterales</taxon>
        <taxon>Paracoccaceae</taxon>
        <taxon>Szabonella</taxon>
    </lineage>
</organism>
<dbReference type="RefSeq" id="WP_202687772.1">
    <property type="nucleotide sequence ID" value="NZ_JAESVN010000002.1"/>
</dbReference>
<evidence type="ECO:0000256" key="2">
    <source>
        <dbReference type="ARBA" id="ARBA00023125"/>
    </source>
</evidence>
<keyword evidence="1" id="KW-0805">Transcription regulation</keyword>
<dbReference type="Gene3D" id="1.20.120.530">
    <property type="entry name" value="GntR ligand-binding domain-like"/>
    <property type="match status" value="1"/>
</dbReference>
<dbReference type="GO" id="GO:0003700">
    <property type="term" value="F:DNA-binding transcription factor activity"/>
    <property type="evidence" value="ECO:0007669"/>
    <property type="project" value="InterPro"/>
</dbReference>
<keyword evidence="3" id="KW-0804">Transcription</keyword>
<comment type="caution">
    <text evidence="5">The sequence shown here is derived from an EMBL/GenBank/DDBJ whole genome shotgun (WGS) entry which is preliminary data.</text>
</comment>
<name>A0A8K0VCW2_9RHOB</name>
<evidence type="ECO:0000313" key="5">
    <source>
        <dbReference type="EMBL" id="MBL4916977.1"/>
    </source>
</evidence>
<dbReference type="InterPro" id="IPR000524">
    <property type="entry name" value="Tscrpt_reg_HTH_GntR"/>
</dbReference>
<reference evidence="5" key="1">
    <citation type="submission" date="2021-01" db="EMBL/GenBank/DDBJ databases">
        <title>Tabrizicola alba sp. nov. a motile alkaliphilic bacterium isolated from a soda lake.</title>
        <authorList>
            <person name="Szuroczki S."/>
            <person name="Abbaszade G."/>
            <person name="Schumann P."/>
            <person name="Toth E."/>
        </authorList>
    </citation>
    <scope>NUCLEOTIDE SEQUENCE</scope>
    <source>
        <strain evidence="5">DMG-N-6</strain>
    </source>
</reference>
<dbReference type="InterPro" id="IPR036388">
    <property type="entry name" value="WH-like_DNA-bd_sf"/>
</dbReference>
<dbReference type="PANTHER" id="PTHR43537">
    <property type="entry name" value="TRANSCRIPTIONAL REGULATOR, GNTR FAMILY"/>
    <property type="match status" value="1"/>
</dbReference>
<sequence length="229" mass="25446">MSLETDGPGDSPHLVIYNRIWQSIAERKLRPGTRLKEEQLAEIFAVSRARVRQALSALERDGLVTLVPNRGAFVAEPSIEEARDIFFARRTIESQLVNRLCATRTPGAIARLEDHVALERDARKRGDKTDCVRLSGGFHLLIGELAGSPYLGDVLRDLVSRTSLILVMYQRRSQTDCGPDEHADIVAAIAAQDAATAMALMDHHMDHLEGTLDLDDELARQTDLKDLLQ</sequence>
<dbReference type="Gene3D" id="1.10.10.10">
    <property type="entry name" value="Winged helix-like DNA-binding domain superfamily/Winged helix DNA-binding domain"/>
    <property type="match status" value="1"/>
</dbReference>
<evidence type="ECO:0000313" key="6">
    <source>
        <dbReference type="Proteomes" id="UP000648908"/>
    </source>
</evidence>
<dbReference type="AlphaFoldDB" id="A0A8K0VCW2"/>
<protein>
    <submittedName>
        <fullName evidence="5">GntR family transcriptional regulator</fullName>
    </submittedName>
</protein>